<proteinExistence type="predicted"/>
<dbReference type="InterPro" id="IPR004839">
    <property type="entry name" value="Aminotransferase_I/II_large"/>
</dbReference>
<dbReference type="OrthoDB" id="7042322at2759"/>
<reference evidence="5 6" key="1">
    <citation type="submission" date="2019-01" db="EMBL/GenBank/DDBJ databases">
        <title>Draft genome sequence of Psathyrella aberdarensis IHI B618.</title>
        <authorList>
            <person name="Buettner E."/>
            <person name="Kellner H."/>
        </authorList>
    </citation>
    <scope>NUCLEOTIDE SEQUENCE [LARGE SCALE GENOMIC DNA]</scope>
    <source>
        <strain evidence="5 6">IHI B618</strain>
    </source>
</reference>
<dbReference type="GO" id="GO:0008810">
    <property type="term" value="F:cellulase activity"/>
    <property type="evidence" value="ECO:0007669"/>
    <property type="project" value="UniProtKB-UniRule"/>
</dbReference>
<dbReference type="EC" id="1.14.99.56" evidence="2"/>
<accession>A0A4Q2CZ76</accession>
<comment type="catalytic activity">
    <reaction evidence="2">
        <text>[(1-&gt;4)-beta-D-glucosyl]n+m + reduced acceptor + O2 = 4-dehydro-beta-D-glucosyl-[(1-&gt;4)-beta-D-glucosyl]n-1 + [(1-&gt;4)-beta-D-glucosyl]m + acceptor + H2O.</text>
        <dbReference type="EC" id="1.14.99.56"/>
    </reaction>
</comment>
<keyword evidence="2" id="KW-0624">Polysaccharide degradation</keyword>
<dbReference type="InterPro" id="IPR049892">
    <property type="entry name" value="AA9"/>
</dbReference>
<dbReference type="InterPro" id="IPR005103">
    <property type="entry name" value="AA9_LPMO"/>
</dbReference>
<dbReference type="PANTHER" id="PTHR33353:SF11">
    <property type="entry name" value="GLYCOSYLHYDROLASE FAMILY 61-7 PROTEIN"/>
    <property type="match status" value="1"/>
</dbReference>
<evidence type="ECO:0000259" key="4">
    <source>
        <dbReference type="Pfam" id="PF03443"/>
    </source>
</evidence>
<evidence type="ECO:0000256" key="2">
    <source>
        <dbReference type="RuleBase" id="RU368122"/>
    </source>
</evidence>
<dbReference type="PRINTS" id="PR00753">
    <property type="entry name" value="ACCSYNTHASE"/>
</dbReference>
<dbReference type="EMBL" id="SDEE01001648">
    <property type="protein sequence ID" value="RXW11732.1"/>
    <property type="molecule type" value="Genomic_DNA"/>
</dbReference>
<dbReference type="InterPro" id="IPR015421">
    <property type="entry name" value="PyrdxlP-dep_Trfase_major"/>
</dbReference>
<dbReference type="PANTHER" id="PTHR33353">
    <property type="entry name" value="PUTATIVE (AFU_ORTHOLOGUE AFUA_1G12560)-RELATED"/>
    <property type="match status" value="1"/>
</dbReference>
<evidence type="ECO:0000259" key="3">
    <source>
        <dbReference type="Pfam" id="PF00155"/>
    </source>
</evidence>
<protein>
    <recommendedName>
        <fullName evidence="2">AA9 family lytic polysaccharide monooxygenase</fullName>
        <ecNumber evidence="2">1.14.99.56</ecNumber>
    </recommendedName>
    <alternativeName>
        <fullName evidence="2">Endo-beta-1,4-glucanase</fullName>
    </alternativeName>
    <alternativeName>
        <fullName evidence="2">Glycosyl hydrolase 61 family protein</fullName>
    </alternativeName>
</protein>
<feature type="domain" description="Aminotransferase class I/classII large" evidence="3">
    <location>
        <begin position="88"/>
        <end position="412"/>
    </location>
</feature>
<comment type="domain">
    <text evidence="2">Has a modular structure: an endo-beta-1,4-glucanase catalytic module at the N-terminus, a linker rich in serines and threonines, and a C-terminal carbohydrate-binding module (CBM).</text>
</comment>
<dbReference type="Proteomes" id="UP000290288">
    <property type="component" value="Unassembled WGS sequence"/>
</dbReference>
<dbReference type="InterPro" id="IPR015424">
    <property type="entry name" value="PyrdxlP-dep_Trfase"/>
</dbReference>
<evidence type="ECO:0000313" key="6">
    <source>
        <dbReference type="Proteomes" id="UP000290288"/>
    </source>
</evidence>
<dbReference type="SUPFAM" id="SSF53383">
    <property type="entry name" value="PLP-dependent transferases"/>
    <property type="match status" value="1"/>
</dbReference>
<dbReference type="InterPro" id="IPR015422">
    <property type="entry name" value="PyrdxlP-dep_Trfase_small"/>
</dbReference>
<dbReference type="Gene3D" id="3.90.1150.10">
    <property type="entry name" value="Aspartate Aminotransferase, domain 1"/>
    <property type="match status" value="1"/>
</dbReference>
<name>A0A4Q2CZ76_9AGAR</name>
<dbReference type="GO" id="GO:0030245">
    <property type="term" value="P:cellulose catabolic process"/>
    <property type="evidence" value="ECO:0007669"/>
    <property type="project" value="UniProtKB-UniRule"/>
</dbReference>
<keyword evidence="2" id="KW-0964">Secreted</keyword>
<organism evidence="5 6">
    <name type="scientific">Candolleomyces aberdarensis</name>
    <dbReference type="NCBI Taxonomy" id="2316362"/>
    <lineage>
        <taxon>Eukaryota</taxon>
        <taxon>Fungi</taxon>
        <taxon>Dikarya</taxon>
        <taxon>Basidiomycota</taxon>
        <taxon>Agaricomycotina</taxon>
        <taxon>Agaricomycetes</taxon>
        <taxon>Agaricomycetidae</taxon>
        <taxon>Agaricales</taxon>
        <taxon>Agaricineae</taxon>
        <taxon>Psathyrellaceae</taxon>
        <taxon>Candolleomyces</taxon>
    </lineage>
</organism>
<evidence type="ECO:0000256" key="1">
    <source>
        <dbReference type="ARBA" id="ARBA00023157"/>
    </source>
</evidence>
<feature type="domain" description="Auxiliary Activity family 9 catalytic" evidence="4">
    <location>
        <begin position="423"/>
        <end position="597"/>
    </location>
</feature>
<comment type="subcellular location">
    <subcellularLocation>
        <location evidence="2">Secreted</location>
    </subcellularLocation>
</comment>
<keyword evidence="2" id="KW-0136">Cellulose degradation</keyword>
<dbReference type="GO" id="GO:0030248">
    <property type="term" value="F:cellulose binding"/>
    <property type="evidence" value="ECO:0007669"/>
    <property type="project" value="UniProtKB-UniRule"/>
</dbReference>
<dbReference type="Pfam" id="PF00155">
    <property type="entry name" value="Aminotran_1_2"/>
    <property type="match status" value="1"/>
</dbReference>
<keyword evidence="2" id="KW-0119">Carbohydrate metabolism</keyword>
<dbReference type="CDD" id="cd21175">
    <property type="entry name" value="LPMO_AA9"/>
    <property type="match status" value="1"/>
</dbReference>
<comment type="caution">
    <text evidence="5">The sequence shown here is derived from an EMBL/GenBank/DDBJ whole genome shotgun (WGS) entry which is preliminary data.</text>
</comment>
<dbReference type="GO" id="GO:0030170">
    <property type="term" value="F:pyridoxal phosphate binding"/>
    <property type="evidence" value="ECO:0007669"/>
    <property type="project" value="InterPro"/>
</dbReference>
<comment type="function">
    <text evidence="2">Lytic polysaccharide monooxygenase (LMPO) that depolymerizes crystalline and amorphous polysaccharides via the oxidation of scissile alpha- or beta-(1-4)-glycosidic bonds, yielding C1 and/or C4 oxidation products. Catalysis by LPMOs requires the reduction of the active-site copper from Cu(II) to Cu(I) by a reducing agent and H(2)O(2) or O(2) as a cosubstrate.</text>
</comment>
<keyword evidence="1 2" id="KW-1015">Disulfide bond</keyword>
<evidence type="ECO:0000313" key="5">
    <source>
        <dbReference type="EMBL" id="RXW11732.1"/>
    </source>
</evidence>
<dbReference type="Gene3D" id="3.40.640.10">
    <property type="entry name" value="Type I PLP-dependent aspartate aminotransferase-like (Major domain)"/>
    <property type="match status" value="1"/>
</dbReference>
<sequence>MSPDASNVDSCPKLSQYGVIRLHEGIKVAKYEEEVLKNMFSDTNPDGVVNMGVAENTLMCDFLSDYFEKHFKLRDLDFTYGDSLASSRRLRDALARFFNAKFGPWKEVSVENLMAGAGLLPVTAQLGRALVDPGNGILLTSPYYHGFDFALTSQHDIKLVGVPVPLGDLCTLRELNHFATSLKESEARGTEIQAVLLCNPQNPYGRCYPLEVIAEYCRFCEEHNLHLISDEIYALSTFSSQDVPNPEPFHSIISLNLDSIGVKESRIHMIYGMSKDFDANGFRAGVLFTRNDELFKSILATSIFMLVATPTAGLWSALLNDQGALETYVERNQEALRGAYEHITSWLRFHGVSYFPSAAGHFLMVDLRQKLLTQVEAYGALVGITEDQNMVERERSLQAYLATQCKVVLGPGIIAGGVQSNAAVRQPLNNTPVEAVNSQAMLCNNNPRGASETISVSAGSTVGFKLDNTLYHQGPAAIYLGQVPGGQAAASWNGAGSAWFKIAEWGARFNPFQFTTQNLSQLSTTIPRNTPSGDYLLRIEQIGLHVAGKPQYYISCAQITVTGGGSGNPPKVSIPGYVSASDPGLAVNIYNPVPTSYTVPGPRVWTG</sequence>
<dbReference type="Gene3D" id="2.70.50.70">
    <property type="match status" value="1"/>
</dbReference>
<dbReference type="STRING" id="2316362.A0A4Q2CZ76"/>
<dbReference type="CDD" id="cd00609">
    <property type="entry name" value="AAT_like"/>
    <property type="match status" value="1"/>
</dbReference>
<dbReference type="GO" id="GO:0005576">
    <property type="term" value="C:extracellular region"/>
    <property type="evidence" value="ECO:0007669"/>
    <property type="project" value="UniProtKB-SubCell"/>
</dbReference>
<dbReference type="Pfam" id="PF03443">
    <property type="entry name" value="AA9"/>
    <property type="match status" value="1"/>
</dbReference>
<keyword evidence="6" id="KW-1185">Reference proteome</keyword>
<dbReference type="AlphaFoldDB" id="A0A4Q2CZ76"/>
<gene>
    <name evidence="5" type="ORF">EST38_g14123</name>
</gene>